<accession>A0ABW3HNF3</accession>
<keyword evidence="2" id="KW-1185">Reference proteome</keyword>
<comment type="caution">
    <text evidence="1">The sequence shown here is derived from an EMBL/GenBank/DDBJ whole genome shotgun (WGS) entry which is preliminary data.</text>
</comment>
<protein>
    <submittedName>
        <fullName evidence="1">Uncharacterized protein</fullName>
    </submittedName>
</protein>
<dbReference type="Proteomes" id="UP001596989">
    <property type="component" value="Unassembled WGS sequence"/>
</dbReference>
<sequence length="87" mass="9752">MCRVNPGAVVPVHVVLRSISDMVQLVTIQTEQLKTCYPDHDKAKRSELTEALNTAALLQKQLVAIQEGMEEPAVRRESTITFFDVNE</sequence>
<evidence type="ECO:0000313" key="2">
    <source>
        <dbReference type="Proteomes" id="UP001596989"/>
    </source>
</evidence>
<dbReference type="EMBL" id="JBHTJZ010000005">
    <property type="protein sequence ID" value="MFD0959030.1"/>
    <property type="molecule type" value="Genomic_DNA"/>
</dbReference>
<organism evidence="1 2">
    <name type="scientific">Paenibacillus chungangensis</name>
    <dbReference type="NCBI Taxonomy" id="696535"/>
    <lineage>
        <taxon>Bacteria</taxon>
        <taxon>Bacillati</taxon>
        <taxon>Bacillota</taxon>
        <taxon>Bacilli</taxon>
        <taxon>Bacillales</taxon>
        <taxon>Paenibacillaceae</taxon>
        <taxon>Paenibacillus</taxon>
    </lineage>
</organism>
<name>A0ABW3HNF3_9BACL</name>
<proteinExistence type="predicted"/>
<reference evidence="2" key="1">
    <citation type="journal article" date="2019" name="Int. J. Syst. Evol. Microbiol.">
        <title>The Global Catalogue of Microorganisms (GCM) 10K type strain sequencing project: providing services to taxonomists for standard genome sequencing and annotation.</title>
        <authorList>
            <consortium name="The Broad Institute Genomics Platform"/>
            <consortium name="The Broad Institute Genome Sequencing Center for Infectious Disease"/>
            <person name="Wu L."/>
            <person name="Ma J."/>
        </authorList>
    </citation>
    <scope>NUCLEOTIDE SEQUENCE [LARGE SCALE GENOMIC DNA]</scope>
    <source>
        <strain evidence="2">CCUG 59129</strain>
    </source>
</reference>
<dbReference type="RefSeq" id="WP_377562865.1">
    <property type="nucleotide sequence ID" value="NZ_JBHTJZ010000005.1"/>
</dbReference>
<gene>
    <name evidence="1" type="ORF">ACFQ2I_06450</name>
</gene>
<evidence type="ECO:0000313" key="1">
    <source>
        <dbReference type="EMBL" id="MFD0959030.1"/>
    </source>
</evidence>